<feature type="region of interest" description="Disordered" evidence="1">
    <location>
        <begin position="1"/>
        <end position="26"/>
    </location>
</feature>
<evidence type="ECO:0000313" key="2">
    <source>
        <dbReference type="EMBL" id="MFC3207988.1"/>
    </source>
</evidence>
<proteinExistence type="predicted"/>
<gene>
    <name evidence="2" type="ORF">ACFOHJ_17335</name>
</gene>
<sequence length="154" mass="16363">MTRRKWIVDSVRGGPKEDPAPSRGTPTGLVRAMAKSLDILASGSGHQLTPSLLAHTNGPSIAPQILAFATRETANCSGGRSCARLYLALQGMAVPLRHTTTGMDLTRLEWWLHAMAEHAAGRWGGNGDGVKAIAAAQPEIWEQAQAATAAWKKT</sequence>
<protein>
    <submittedName>
        <fullName evidence="2">Uncharacterized protein</fullName>
    </submittedName>
</protein>
<evidence type="ECO:0000313" key="3">
    <source>
        <dbReference type="Proteomes" id="UP001595583"/>
    </source>
</evidence>
<name>A0ABV7KEN7_9HYPH</name>
<evidence type="ECO:0000256" key="1">
    <source>
        <dbReference type="SAM" id="MobiDB-lite"/>
    </source>
</evidence>
<dbReference type="Proteomes" id="UP001595583">
    <property type="component" value="Unassembled WGS sequence"/>
</dbReference>
<dbReference type="EMBL" id="JBHRTK010000016">
    <property type="protein sequence ID" value="MFC3207988.1"/>
    <property type="molecule type" value="Genomic_DNA"/>
</dbReference>
<comment type="caution">
    <text evidence="2">The sequence shown here is derived from an EMBL/GenBank/DDBJ whole genome shotgun (WGS) entry which is preliminary data.</text>
</comment>
<reference evidence="3" key="1">
    <citation type="journal article" date="2019" name="Int. J. Syst. Evol. Microbiol.">
        <title>The Global Catalogue of Microorganisms (GCM) 10K type strain sequencing project: providing services to taxonomists for standard genome sequencing and annotation.</title>
        <authorList>
            <consortium name="The Broad Institute Genomics Platform"/>
            <consortium name="The Broad Institute Genome Sequencing Center for Infectious Disease"/>
            <person name="Wu L."/>
            <person name="Ma J."/>
        </authorList>
    </citation>
    <scope>NUCLEOTIDE SEQUENCE [LARGE SCALE GENOMIC DNA]</scope>
    <source>
        <strain evidence="3">KCTC 52165</strain>
    </source>
</reference>
<dbReference type="RefSeq" id="WP_378222656.1">
    <property type="nucleotide sequence ID" value="NZ_JBHRTK010000016.1"/>
</dbReference>
<accession>A0ABV7KEN7</accession>
<organism evidence="2 3">
    <name type="scientific">Aquamicrobium soli</name>
    <dbReference type="NCBI Taxonomy" id="1811518"/>
    <lineage>
        <taxon>Bacteria</taxon>
        <taxon>Pseudomonadati</taxon>
        <taxon>Pseudomonadota</taxon>
        <taxon>Alphaproteobacteria</taxon>
        <taxon>Hyphomicrobiales</taxon>
        <taxon>Phyllobacteriaceae</taxon>
        <taxon>Aquamicrobium</taxon>
    </lineage>
</organism>
<keyword evidence="3" id="KW-1185">Reference proteome</keyword>